<sequence length="396" mass="46075">MRITISIIVIAILIIFLIILLHSSYATSESFISANAIDEIKNYKGKVSDTYDTIENPISDSLIPYNPKIKVELSEYEVIELFKSILERPPSIQEIKKYSYFTSTNLKEYLYNSPEYDKLIKTQDNHVNNGIEGAIARKNILNRIITIYSTIYKNELSTKMMLPLRDCFIYLQLNDYLFTAMLESYNYKKFEIDVLTTYVLTKKILLQLFNKHFNALELKLIAQEKINKENIAFIKIDTDIEDIKTELLKVSNIAGTTNVSEYIKNTFPNVFNKLIDKSTLPIEAPTLPQITVTKEKYENKINFEIKDDKIKNSPNKKEVYVRIYDPIKHNRTYSNDNKERVPVCTSLGQKQLVQPVFTESKMLFQGTDINKAFEDTQVGSIMPKFEYREYNEVKVN</sequence>
<protein>
    <submittedName>
        <fullName evidence="1">Uncharacterized protein</fullName>
    </submittedName>
</protein>
<dbReference type="AlphaFoldDB" id="A0A6C0DN72"/>
<evidence type="ECO:0000313" key="1">
    <source>
        <dbReference type="EMBL" id="QHT17660.1"/>
    </source>
</evidence>
<dbReference type="EMBL" id="MN739643">
    <property type="protein sequence ID" value="QHT17660.1"/>
    <property type="molecule type" value="Genomic_DNA"/>
</dbReference>
<name>A0A6C0DN72_9ZZZZ</name>
<organism evidence="1">
    <name type="scientific">viral metagenome</name>
    <dbReference type="NCBI Taxonomy" id="1070528"/>
    <lineage>
        <taxon>unclassified sequences</taxon>
        <taxon>metagenomes</taxon>
        <taxon>organismal metagenomes</taxon>
    </lineage>
</organism>
<accession>A0A6C0DN72</accession>
<reference evidence="1" key="1">
    <citation type="journal article" date="2020" name="Nature">
        <title>Giant virus diversity and host interactions through global metagenomics.</title>
        <authorList>
            <person name="Schulz F."/>
            <person name="Roux S."/>
            <person name="Paez-Espino D."/>
            <person name="Jungbluth S."/>
            <person name="Walsh D.A."/>
            <person name="Denef V.J."/>
            <person name="McMahon K.D."/>
            <person name="Konstantinidis K.T."/>
            <person name="Eloe-Fadrosh E.A."/>
            <person name="Kyrpides N.C."/>
            <person name="Woyke T."/>
        </authorList>
    </citation>
    <scope>NUCLEOTIDE SEQUENCE</scope>
    <source>
        <strain evidence="1">GVMAG-M-3300023174-30</strain>
    </source>
</reference>
<proteinExistence type="predicted"/>